<reference evidence="2 3" key="1">
    <citation type="submission" date="2019-01" db="EMBL/GenBank/DDBJ databases">
        <title>Genome sequencing of strain DFW100M-13.</title>
        <authorList>
            <person name="Heo J."/>
            <person name="Kim S.-J."/>
            <person name="Kim J.-S."/>
            <person name="Hong S.-B."/>
            <person name="Kwon S.-W."/>
        </authorList>
    </citation>
    <scope>NUCLEOTIDE SEQUENCE [LARGE SCALE GENOMIC DNA]</scope>
    <source>
        <strain evidence="2 3">DFW100M-13</strain>
    </source>
</reference>
<sequence>MTTQQMLDDRYGRTRSPRARLWRWIAGVVAAVVVGAVLVWMAFGNTADAVDADATGYQVVDARTVAVTFQVTAPTGSAVVCVLEADDEEHGIVGWKVVRLAASTTHTHAYSESIPTVGPATTGLVNTCWVS</sequence>
<dbReference type="Pfam" id="PF14155">
    <property type="entry name" value="DUF4307"/>
    <property type="match status" value="1"/>
</dbReference>
<dbReference type="Proteomes" id="UP000293995">
    <property type="component" value="Chromosome"/>
</dbReference>
<dbReference type="OrthoDB" id="4793644at2"/>
<keyword evidence="1" id="KW-0472">Membrane</keyword>
<dbReference type="InterPro" id="IPR025443">
    <property type="entry name" value="DUF4307"/>
</dbReference>
<dbReference type="AlphaFoldDB" id="A0A4P6EF75"/>
<name>A0A4P6EF75_9MICO</name>
<keyword evidence="1" id="KW-1133">Transmembrane helix</keyword>
<gene>
    <name evidence="2" type="ORF">ET475_13680</name>
</gene>
<protein>
    <submittedName>
        <fullName evidence="2">DUF4307 domain-containing protein</fullName>
    </submittedName>
</protein>
<dbReference type="EMBL" id="CP035494">
    <property type="protein sequence ID" value="QAY60935.1"/>
    <property type="molecule type" value="Genomic_DNA"/>
</dbReference>
<evidence type="ECO:0000313" key="3">
    <source>
        <dbReference type="Proteomes" id="UP000293995"/>
    </source>
</evidence>
<dbReference type="RefSeq" id="WP_129391370.1">
    <property type="nucleotide sequence ID" value="NZ_CP035494.1"/>
</dbReference>
<proteinExistence type="predicted"/>
<keyword evidence="1" id="KW-0812">Transmembrane</keyword>
<dbReference type="KEGG" id="mprt:ET475_13680"/>
<evidence type="ECO:0000256" key="1">
    <source>
        <dbReference type="SAM" id="Phobius"/>
    </source>
</evidence>
<feature type="transmembrane region" description="Helical" evidence="1">
    <location>
        <begin position="21"/>
        <end position="43"/>
    </location>
</feature>
<keyword evidence="3" id="KW-1185">Reference proteome</keyword>
<evidence type="ECO:0000313" key="2">
    <source>
        <dbReference type="EMBL" id="QAY60935.1"/>
    </source>
</evidence>
<organism evidence="2 3">
    <name type="scientific">Microbacterium protaetiae</name>
    <dbReference type="NCBI Taxonomy" id="2509458"/>
    <lineage>
        <taxon>Bacteria</taxon>
        <taxon>Bacillati</taxon>
        <taxon>Actinomycetota</taxon>
        <taxon>Actinomycetes</taxon>
        <taxon>Micrococcales</taxon>
        <taxon>Microbacteriaceae</taxon>
        <taxon>Microbacterium</taxon>
    </lineage>
</organism>
<accession>A0A4P6EF75</accession>